<accession>A0ABS8ZHV5</accession>
<evidence type="ECO:0000256" key="2">
    <source>
        <dbReference type="ARBA" id="ARBA00023125"/>
    </source>
</evidence>
<dbReference type="InterPro" id="IPR036779">
    <property type="entry name" value="LysM_dom_sf"/>
</dbReference>
<evidence type="ECO:0000256" key="3">
    <source>
        <dbReference type="SAM" id="MobiDB-lite"/>
    </source>
</evidence>
<dbReference type="SUPFAM" id="SSF48452">
    <property type="entry name" value="TPR-like"/>
    <property type="match status" value="1"/>
</dbReference>
<keyword evidence="8" id="KW-1185">Reference proteome</keyword>
<feature type="compositionally biased region" description="Polar residues" evidence="3">
    <location>
        <begin position="258"/>
        <end position="267"/>
    </location>
</feature>
<evidence type="ECO:0000313" key="8">
    <source>
        <dbReference type="Proteomes" id="UP001521150"/>
    </source>
</evidence>
<dbReference type="SMART" id="SM00862">
    <property type="entry name" value="Trans_reg_C"/>
    <property type="match status" value="1"/>
</dbReference>
<dbReference type="InterPro" id="IPR001867">
    <property type="entry name" value="OmpR/PhoB-type_DNA-bd"/>
</dbReference>
<organism evidence="7 8">
    <name type="scientific">Kibdelosporangium philippinense</name>
    <dbReference type="NCBI Taxonomy" id="211113"/>
    <lineage>
        <taxon>Bacteria</taxon>
        <taxon>Bacillati</taxon>
        <taxon>Actinomycetota</taxon>
        <taxon>Actinomycetes</taxon>
        <taxon>Pseudonocardiales</taxon>
        <taxon>Pseudonocardiaceae</taxon>
        <taxon>Kibdelosporangium</taxon>
    </lineage>
</organism>
<feature type="domain" description="OmpR/PhoB-type" evidence="5">
    <location>
        <begin position="705"/>
        <end position="783"/>
    </location>
</feature>
<proteinExistence type="inferred from homology"/>
<feature type="region of interest" description="Disordered" evidence="3">
    <location>
        <begin position="257"/>
        <end position="305"/>
    </location>
</feature>
<keyword evidence="4" id="KW-1133">Transmembrane helix</keyword>
<evidence type="ECO:0008006" key="9">
    <source>
        <dbReference type="Google" id="ProtNLM"/>
    </source>
</evidence>
<dbReference type="SUPFAM" id="SSF46894">
    <property type="entry name" value="C-terminal effector domain of the bipartite response regulators"/>
    <property type="match status" value="1"/>
</dbReference>
<dbReference type="RefSeq" id="WP_233728480.1">
    <property type="nucleotide sequence ID" value="NZ_JAJVCN010000002.1"/>
</dbReference>
<reference evidence="7 8" key="1">
    <citation type="submission" date="2021-12" db="EMBL/GenBank/DDBJ databases">
        <title>Genome sequence of Kibdelosporangium philippinense ATCC 49844.</title>
        <authorList>
            <person name="Fedorov E.A."/>
            <person name="Omeragic M."/>
            <person name="Shalygina K.F."/>
            <person name="Maclea K.S."/>
        </authorList>
    </citation>
    <scope>NUCLEOTIDE SEQUENCE [LARGE SCALE GENOMIC DNA]</scope>
    <source>
        <strain evidence="7 8">ATCC 49844</strain>
    </source>
</reference>
<feature type="domain" description="Bacterial transcriptional activator" evidence="6">
    <location>
        <begin position="790"/>
        <end position="926"/>
    </location>
</feature>
<comment type="similarity">
    <text evidence="1">Belongs to the AfsR/DnrI/RedD regulatory family.</text>
</comment>
<evidence type="ECO:0000313" key="7">
    <source>
        <dbReference type="EMBL" id="MCE7007087.1"/>
    </source>
</evidence>
<name>A0ABS8ZHV5_9PSEU</name>
<dbReference type="Gene3D" id="1.10.10.10">
    <property type="entry name" value="Winged helix-like DNA-binding domain superfamily/Winged helix DNA-binding domain"/>
    <property type="match status" value="1"/>
</dbReference>
<keyword evidence="4" id="KW-0812">Transmembrane</keyword>
<evidence type="ECO:0000256" key="1">
    <source>
        <dbReference type="ARBA" id="ARBA00005820"/>
    </source>
</evidence>
<dbReference type="PANTHER" id="PTHR35807">
    <property type="entry name" value="TRANSCRIPTIONAL REGULATOR REDD-RELATED"/>
    <property type="match status" value="1"/>
</dbReference>
<dbReference type="InterPro" id="IPR016032">
    <property type="entry name" value="Sig_transdc_resp-reg_C-effctor"/>
</dbReference>
<evidence type="ECO:0000259" key="5">
    <source>
        <dbReference type="SMART" id="SM00862"/>
    </source>
</evidence>
<feature type="transmembrane region" description="Helical" evidence="4">
    <location>
        <begin position="63"/>
        <end position="84"/>
    </location>
</feature>
<feature type="transmembrane region" description="Helical" evidence="4">
    <location>
        <begin position="12"/>
        <end position="33"/>
    </location>
</feature>
<dbReference type="InterPro" id="IPR051677">
    <property type="entry name" value="AfsR-DnrI-RedD_regulator"/>
</dbReference>
<dbReference type="Pfam" id="PF03704">
    <property type="entry name" value="BTAD"/>
    <property type="match status" value="1"/>
</dbReference>
<evidence type="ECO:0000259" key="6">
    <source>
        <dbReference type="SMART" id="SM01043"/>
    </source>
</evidence>
<evidence type="ECO:0000256" key="4">
    <source>
        <dbReference type="SAM" id="Phobius"/>
    </source>
</evidence>
<dbReference type="InterPro" id="IPR005158">
    <property type="entry name" value="BTAD"/>
</dbReference>
<feature type="compositionally biased region" description="Low complexity" evidence="3">
    <location>
        <begin position="282"/>
        <end position="291"/>
    </location>
</feature>
<dbReference type="Proteomes" id="UP001521150">
    <property type="component" value="Unassembled WGS sequence"/>
</dbReference>
<comment type="caution">
    <text evidence="7">The sequence shown here is derived from an EMBL/GenBank/DDBJ whole genome shotgun (WGS) entry which is preliminary data.</text>
</comment>
<dbReference type="InterPro" id="IPR036388">
    <property type="entry name" value="WH-like_DNA-bd_sf"/>
</dbReference>
<dbReference type="Gene3D" id="3.10.350.10">
    <property type="entry name" value="LysM domain"/>
    <property type="match status" value="1"/>
</dbReference>
<gene>
    <name evidence="7" type="ORF">LWC34_30295</name>
</gene>
<dbReference type="InterPro" id="IPR011990">
    <property type="entry name" value="TPR-like_helical_dom_sf"/>
</dbReference>
<sequence>MLAATFRFAGRVVRGVLAVVVLVALVAGLPWALAHFVGWPLPDHVPTWDEIQATLLNPMSPQFLLDSMTVLCWIVWFFFTVDVLRCAVDAARGITWPQVRAPGPLHGLAAALIGTIVLTLLGNRTPYTAAATASAALASDLARVAVTAPLTPGRAAHTVAQLPAPVQHTSLVIDRAAPAPAPAGMVQVTEEVRLPQNGIYDSLWRIAERIYGPGGGNRWPELWAQNRGVIQPDGRVLTKPGLIRPGWKITAHVPALNPEQNVPSTPEGSADGPPSPPPSTPQTPTTQPTTPAGQQETANNDAEAGPGIDLATGAYVSLALAAFVASAVASAHLLRRRRYRIGSGDRDDLEESIAPVVRALRTACPPAMPVELASDDMTTSTCDRIREVLPAHESGDPTDAILIGVRNGRETALNLAAARGLGLVGPGASAAARALILHVLTIQKQRRGVRILIAEPDVNSVLGGQVIDDFPTPIVVVPTLDAALDELETTLLARLVENENGVELPPIHVLVGKSTPHAERRLQAVLDNGSTLCISGILIGQWRPGATIRVREDGTVTAASPGPADALAGSRLYNVSAEDLRDLLALLHNAEGTESSTPVLPNVPGNEPRGDHTDAFDSTALLDELLAFESLHLLEPEAMNNASGPKATSPPVERPRTLVSNELSRVGPRFDEPGVLEQPMEALKPLELRILGPVELTVRRDSSADDITSLLTPKQREVLVYLALHAGGVRREPLNDAVWPNSPSVRPYNSLHTALSLLRRSLANATDGAVTDLVMRNEGRYQLDSNLVNVDYWHFRETLALIELNDEHSLDVVERALTIYRGDLGANLGPLWIEASREAVRRDLLDALGAVIRQQTVLDLPRVLSLLESVRKLNPYNESIYRDIIRVQARLGQVEAVERTLRLLTTTLNQVGEKPTPETVNLAELLHRRNRGQSPPPASDAAAS</sequence>
<keyword evidence="2" id="KW-0238">DNA-binding</keyword>
<dbReference type="Gene3D" id="1.25.40.10">
    <property type="entry name" value="Tetratricopeptide repeat domain"/>
    <property type="match status" value="1"/>
</dbReference>
<dbReference type="EMBL" id="JAJVCN010000002">
    <property type="protein sequence ID" value="MCE7007087.1"/>
    <property type="molecule type" value="Genomic_DNA"/>
</dbReference>
<feature type="transmembrane region" description="Helical" evidence="4">
    <location>
        <begin position="105"/>
        <end position="122"/>
    </location>
</feature>
<keyword evidence="4" id="KW-0472">Membrane</keyword>
<dbReference type="SMART" id="SM01043">
    <property type="entry name" value="BTAD"/>
    <property type="match status" value="1"/>
</dbReference>
<protein>
    <recommendedName>
        <fullName evidence="9">DNA-binding transcriptional activator of the SARP family</fullName>
    </recommendedName>
</protein>